<sequence>MRNPAPTLLKPWQRSLVALLLTVVLFITGCQAKAPDRFAQAQQDSTQRGVTAVAKDATQGSQFNKFFPKPGAGYERVYTQEKKGFSEASLKKDGKELAKLSISDTSSLPAAAAKYENSTETIAGYPAMTMGNTQTGVLVGKYQVKVLSRDPDFSQAQREQWISKFDLKGLARLDS</sequence>
<accession>A0A8J7Z7T6</accession>
<dbReference type="PROSITE" id="PS51257">
    <property type="entry name" value="PROKAR_LIPOPROTEIN"/>
    <property type="match status" value="1"/>
</dbReference>
<keyword evidence="2" id="KW-1185">Reference proteome</keyword>
<protein>
    <submittedName>
        <fullName evidence="1">Uncharacterized protein</fullName>
    </submittedName>
</protein>
<comment type="caution">
    <text evidence="1">The sequence shown here is derived from an EMBL/GenBank/DDBJ whole genome shotgun (WGS) entry which is preliminary data.</text>
</comment>
<name>A0A8J7Z7T6_9CYAN</name>
<gene>
    <name evidence="1" type="ORF">GS601_07335</name>
</gene>
<reference evidence="1" key="1">
    <citation type="submission" date="2019-12" db="EMBL/GenBank/DDBJ databases">
        <title>High-Quality draft genome sequences of three cyanobacteria isolated from the limestone walls of the Old Cathedral of Coimbra.</title>
        <authorList>
            <person name="Tiago I."/>
            <person name="Soares F."/>
            <person name="Portugal A."/>
        </authorList>
    </citation>
    <scope>NUCLEOTIDE SEQUENCE</scope>
    <source>
        <strain evidence="1">A</strain>
    </source>
</reference>
<dbReference type="Proteomes" id="UP000646053">
    <property type="component" value="Unassembled WGS sequence"/>
</dbReference>
<proteinExistence type="predicted"/>
<dbReference type="AlphaFoldDB" id="A0A8J7Z7T6"/>
<evidence type="ECO:0000313" key="2">
    <source>
        <dbReference type="Proteomes" id="UP000646053"/>
    </source>
</evidence>
<evidence type="ECO:0000313" key="1">
    <source>
        <dbReference type="EMBL" id="NDJ17100.1"/>
    </source>
</evidence>
<dbReference type="RefSeq" id="WP_162422608.1">
    <property type="nucleotide sequence ID" value="NZ_WVIE01000006.1"/>
</dbReference>
<organism evidence="1 2">
    <name type="scientific">Myxacorys almedinensis A</name>
    <dbReference type="NCBI Taxonomy" id="2690445"/>
    <lineage>
        <taxon>Bacteria</taxon>
        <taxon>Bacillati</taxon>
        <taxon>Cyanobacteriota</taxon>
        <taxon>Cyanophyceae</taxon>
        <taxon>Leptolyngbyales</taxon>
        <taxon>Leptolyngbyaceae</taxon>
        <taxon>Myxacorys</taxon>
        <taxon>Myxacorys almedinensis</taxon>
    </lineage>
</organism>
<dbReference type="EMBL" id="WVIE01000006">
    <property type="protein sequence ID" value="NDJ17100.1"/>
    <property type="molecule type" value="Genomic_DNA"/>
</dbReference>